<name>A0AAD9W2T3_PHOAM</name>
<dbReference type="Proteomes" id="UP001265746">
    <property type="component" value="Unassembled WGS sequence"/>
</dbReference>
<feature type="transmembrane region" description="Helical" evidence="1">
    <location>
        <begin position="30"/>
        <end position="50"/>
    </location>
</feature>
<dbReference type="EMBL" id="JAUJFL010000005">
    <property type="protein sequence ID" value="KAK2602497.1"/>
    <property type="molecule type" value="Genomic_DNA"/>
</dbReference>
<keyword evidence="1" id="KW-1133">Transmembrane helix</keyword>
<reference evidence="2" key="1">
    <citation type="submission" date="2023-06" db="EMBL/GenBank/DDBJ databases">
        <authorList>
            <person name="Noh H."/>
        </authorList>
    </citation>
    <scope>NUCLEOTIDE SEQUENCE</scope>
    <source>
        <strain evidence="2">DUCC20226</strain>
    </source>
</reference>
<keyword evidence="3" id="KW-1185">Reference proteome</keyword>
<sequence>MRAHPAWSTTPITPSHIGQIHCPILPTSNFSLAVIVIVTVIVTATTLCSAQCLCATRSRACQDCNVGPSSSCAATTNLDLCPFSLFSSVCLLLSTTRKAPTQLKEIRLQAQQLHHCAQGADSTPSSGPSACSAHHFLPEVAIRQT</sequence>
<gene>
    <name evidence="2" type="ORF">N8I77_009024</name>
</gene>
<comment type="caution">
    <text evidence="2">The sequence shown here is derived from an EMBL/GenBank/DDBJ whole genome shotgun (WGS) entry which is preliminary data.</text>
</comment>
<keyword evidence="1" id="KW-0812">Transmembrane</keyword>
<protein>
    <submittedName>
        <fullName evidence="2">Uncharacterized protein</fullName>
    </submittedName>
</protein>
<evidence type="ECO:0000313" key="3">
    <source>
        <dbReference type="Proteomes" id="UP001265746"/>
    </source>
</evidence>
<evidence type="ECO:0000313" key="2">
    <source>
        <dbReference type="EMBL" id="KAK2602497.1"/>
    </source>
</evidence>
<organism evidence="2 3">
    <name type="scientific">Phomopsis amygdali</name>
    <name type="common">Fusicoccum amygdali</name>
    <dbReference type="NCBI Taxonomy" id="1214568"/>
    <lineage>
        <taxon>Eukaryota</taxon>
        <taxon>Fungi</taxon>
        <taxon>Dikarya</taxon>
        <taxon>Ascomycota</taxon>
        <taxon>Pezizomycotina</taxon>
        <taxon>Sordariomycetes</taxon>
        <taxon>Sordariomycetidae</taxon>
        <taxon>Diaporthales</taxon>
        <taxon>Diaporthaceae</taxon>
        <taxon>Diaporthe</taxon>
    </lineage>
</organism>
<dbReference type="AlphaFoldDB" id="A0AAD9W2T3"/>
<keyword evidence="1" id="KW-0472">Membrane</keyword>
<evidence type="ECO:0000256" key="1">
    <source>
        <dbReference type="SAM" id="Phobius"/>
    </source>
</evidence>
<accession>A0AAD9W2T3</accession>
<proteinExistence type="predicted"/>